<keyword evidence="3" id="KW-1185">Reference proteome</keyword>
<dbReference type="GeneID" id="5658723"/>
<evidence type="ECO:0000313" key="3">
    <source>
        <dbReference type="Proteomes" id="UP000202419"/>
    </source>
</evidence>
<sequence>MACLFSLCTNRFPYARVRASTTLSRFPAFSLFMIYMTLIPLCIFLKIVTSFGLLCQSSYASLMTHVSSY</sequence>
<proteinExistence type="predicted"/>
<feature type="transmembrane region" description="Helical" evidence="1">
    <location>
        <begin position="32"/>
        <end position="55"/>
    </location>
</feature>
<keyword evidence="1" id="KW-0812">Transmembrane</keyword>
<protein>
    <submittedName>
        <fullName evidence="2">Uncharacterized protein b475L</fullName>
    </submittedName>
</protein>
<keyword evidence="1" id="KW-0472">Membrane</keyword>
<gene>
    <name evidence="2" type="primary">b475L</name>
    <name evidence="2" type="ORF">NY2A_b475L</name>
</gene>
<dbReference type="Proteomes" id="UP000202419">
    <property type="component" value="Segment"/>
</dbReference>
<organism evidence="2 3">
    <name type="scientific">Paramecium bursaria Chlorella virus NY2A</name>
    <name type="common">PBCV-NY2A</name>
    <dbReference type="NCBI Taxonomy" id="46021"/>
    <lineage>
        <taxon>Viruses</taxon>
        <taxon>Varidnaviria</taxon>
        <taxon>Bamfordvirae</taxon>
        <taxon>Nucleocytoviricota</taxon>
        <taxon>Megaviricetes</taxon>
        <taxon>Algavirales</taxon>
        <taxon>Phycodnaviridae</taxon>
        <taxon>Chlorovirus</taxon>
        <taxon>Chlorovirus americanus</taxon>
    </lineage>
</organism>
<dbReference type="EMBL" id="DQ491002">
    <property type="protein sequence ID" value="ABT14874.1"/>
    <property type="molecule type" value="Genomic_DNA"/>
</dbReference>
<reference evidence="2 3" key="1">
    <citation type="journal article" date="2007" name="Virology">
        <title>Sequence and annotation of the 369-kb NY-2A and the 345-kb AR158 viruses that infect Chlorella NC64A.</title>
        <authorList>
            <person name="Fitzgerald L.A."/>
            <person name="Graves M.V."/>
            <person name="Li X."/>
            <person name="Feldblyum T."/>
            <person name="Nierman W.C."/>
            <person name="Van Etten J.L."/>
        </authorList>
    </citation>
    <scope>NUCLEOTIDE SEQUENCE [LARGE SCALE GENOMIC DNA]</scope>
    <source>
        <strain evidence="2 3">NY-2A</strain>
    </source>
</reference>
<dbReference type="RefSeq" id="YP_001497671.1">
    <property type="nucleotide sequence ID" value="NC_009898.1"/>
</dbReference>
<dbReference type="KEGG" id="vg:5658723"/>
<accession>A7IX00</accession>
<organismHost>
    <name type="scientific">Chlorella</name>
    <dbReference type="NCBI Taxonomy" id="3071"/>
</organismHost>
<keyword evidence="1" id="KW-1133">Transmembrane helix</keyword>
<evidence type="ECO:0000256" key="1">
    <source>
        <dbReference type="SAM" id="Phobius"/>
    </source>
</evidence>
<evidence type="ECO:0000313" key="2">
    <source>
        <dbReference type="EMBL" id="ABT14874.1"/>
    </source>
</evidence>
<name>A7IX00_PBCVN</name>